<evidence type="ECO:0000256" key="1">
    <source>
        <dbReference type="ARBA" id="ARBA00022801"/>
    </source>
</evidence>
<dbReference type="PANTHER" id="PTHR48070:SF4">
    <property type="entry name" value="ESTERASE ALNB"/>
    <property type="match status" value="1"/>
</dbReference>
<dbReference type="PANTHER" id="PTHR48070">
    <property type="entry name" value="ESTERASE OVCA2"/>
    <property type="match status" value="1"/>
</dbReference>
<dbReference type="GO" id="GO:0016787">
    <property type="term" value="F:hydrolase activity"/>
    <property type="evidence" value="ECO:0007669"/>
    <property type="project" value="UniProtKB-KW"/>
</dbReference>
<accession>A0A9N9U5H0</accession>
<dbReference type="GO" id="GO:0005737">
    <property type="term" value="C:cytoplasm"/>
    <property type="evidence" value="ECO:0007669"/>
    <property type="project" value="TreeGrafter"/>
</dbReference>
<gene>
    <name evidence="3" type="ORF">CBYS24578_00015480</name>
</gene>
<evidence type="ECO:0000313" key="4">
    <source>
        <dbReference type="Proteomes" id="UP000754883"/>
    </source>
</evidence>
<evidence type="ECO:0000259" key="2">
    <source>
        <dbReference type="Pfam" id="PF03959"/>
    </source>
</evidence>
<keyword evidence="4" id="KW-1185">Reference proteome</keyword>
<protein>
    <recommendedName>
        <fullName evidence="2">Serine hydrolase domain-containing protein</fullName>
    </recommendedName>
</protein>
<dbReference type="SUPFAM" id="SSF53474">
    <property type="entry name" value="alpha/beta-Hydrolases"/>
    <property type="match status" value="1"/>
</dbReference>
<dbReference type="Pfam" id="PF03959">
    <property type="entry name" value="FSH1"/>
    <property type="match status" value="1"/>
</dbReference>
<dbReference type="GO" id="GO:0019748">
    <property type="term" value="P:secondary metabolic process"/>
    <property type="evidence" value="ECO:0007669"/>
    <property type="project" value="TreeGrafter"/>
</dbReference>
<dbReference type="Gene3D" id="3.40.50.1820">
    <property type="entry name" value="alpha/beta hydrolase"/>
    <property type="match status" value="1"/>
</dbReference>
<dbReference type="InterPro" id="IPR005645">
    <property type="entry name" value="FSH-like_dom"/>
</dbReference>
<reference evidence="3" key="1">
    <citation type="submission" date="2021-10" db="EMBL/GenBank/DDBJ databases">
        <authorList>
            <person name="Piombo E."/>
        </authorList>
    </citation>
    <scope>NUCLEOTIDE SEQUENCE</scope>
</reference>
<organism evidence="3 4">
    <name type="scientific">Clonostachys byssicola</name>
    <dbReference type="NCBI Taxonomy" id="160290"/>
    <lineage>
        <taxon>Eukaryota</taxon>
        <taxon>Fungi</taxon>
        <taxon>Dikarya</taxon>
        <taxon>Ascomycota</taxon>
        <taxon>Pezizomycotina</taxon>
        <taxon>Sordariomycetes</taxon>
        <taxon>Hypocreomycetidae</taxon>
        <taxon>Hypocreales</taxon>
        <taxon>Bionectriaceae</taxon>
        <taxon>Clonostachys</taxon>
    </lineage>
</organism>
<dbReference type="OrthoDB" id="414698at2759"/>
<dbReference type="GO" id="GO:0005634">
    <property type="term" value="C:nucleus"/>
    <property type="evidence" value="ECO:0007669"/>
    <property type="project" value="TreeGrafter"/>
</dbReference>
<evidence type="ECO:0000313" key="3">
    <source>
        <dbReference type="EMBL" id="CAG9975107.1"/>
    </source>
</evidence>
<comment type="caution">
    <text evidence="3">The sequence shown here is derived from an EMBL/GenBank/DDBJ whole genome shotgun (WGS) entry which is preliminary data.</text>
</comment>
<sequence>MRILCLHGVGSNGSICESQLQPFIRASDPSYEFVFVDGPEPCERGPESRTNPYQLITGMAAYHDGPFYSHTRAYDPQNMQAAIEHLEEVIDEFGPFDGVLGFSQGAALTISFLHQRVNEPLPFKFALFFSSVIPCSADATVCDNLIDRICPLDNSDAASEEQRLFSQLLEQTVIPAQKHKSMLPDYDISIYQGDQDLLQAPRLMPPSLAKEKIRIPTVHMTGKRDAPFMRSMSKAALGLCEKGSFKVLEHSGGHEPPKAPADVKAAVRAMEWAIGRMAHL</sequence>
<dbReference type="Proteomes" id="UP000754883">
    <property type="component" value="Unassembled WGS sequence"/>
</dbReference>
<dbReference type="InterPro" id="IPR029058">
    <property type="entry name" value="AB_hydrolase_fold"/>
</dbReference>
<dbReference type="EMBL" id="CABFNO020001255">
    <property type="protein sequence ID" value="CAG9975107.1"/>
    <property type="molecule type" value="Genomic_DNA"/>
</dbReference>
<dbReference type="AlphaFoldDB" id="A0A9N9U5H0"/>
<dbReference type="InterPro" id="IPR050593">
    <property type="entry name" value="LovG"/>
</dbReference>
<name>A0A9N9U5H0_9HYPO</name>
<feature type="domain" description="Serine hydrolase" evidence="2">
    <location>
        <begin position="1"/>
        <end position="259"/>
    </location>
</feature>
<proteinExistence type="predicted"/>
<keyword evidence="1" id="KW-0378">Hydrolase</keyword>